<dbReference type="eggNOG" id="arCOG00381">
    <property type="taxonomic scope" value="Archaea"/>
</dbReference>
<keyword evidence="2" id="KW-1133">Transmembrane helix</keyword>
<evidence type="ECO:0000313" key="7">
    <source>
        <dbReference type="Proteomes" id="UP000011645"/>
    </source>
</evidence>
<dbReference type="OrthoDB" id="284722at2157"/>
<dbReference type="PATRIC" id="fig|795797.18.peg.342"/>
<dbReference type="InterPro" id="IPR036390">
    <property type="entry name" value="WH_DNA-bd_sf"/>
</dbReference>
<dbReference type="Pfam" id="PF24034">
    <property type="entry name" value="DUF7343"/>
    <property type="match status" value="1"/>
</dbReference>
<dbReference type="Gene3D" id="1.10.10.10">
    <property type="entry name" value="Winged helix-like DNA-binding domain superfamily/Winged helix DNA-binding domain"/>
    <property type="match status" value="1"/>
</dbReference>
<proteinExistence type="predicted"/>
<dbReference type="EMBL" id="CP002062">
    <property type="protein sequence ID" value="ADJ13730.1"/>
    <property type="molecule type" value="Genomic_DNA"/>
</dbReference>
<dbReference type="InterPro" id="IPR036388">
    <property type="entry name" value="WH-like_DNA-bd_sf"/>
</dbReference>
<keyword evidence="7" id="KW-1185">Reference proteome</keyword>
<evidence type="ECO:0000259" key="3">
    <source>
        <dbReference type="Pfam" id="PF24034"/>
    </source>
</evidence>
<protein>
    <recommendedName>
        <fullName evidence="3">DUF7343 domain-containing protein</fullName>
    </recommendedName>
</protein>
<reference evidence="4 6" key="1">
    <citation type="journal article" date="2010" name="J. Bacteriol.">
        <title>Complete genome sequence of Halalkalicoccus jeotgali B3(T), an extremely halophilic archaeon.</title>
        <authorList>
            <person name="Roh S.W."/>
            <person name="Nam Y.D."/>
            <person name="Nam S.H."/>
            <person name="Choi S.H."/>
            <person name="Park H.S."/>
            <person name="Bae J.W."/>
        </authorList>
    </citation>
    <scope>NUCLEOTIDE SEQUENCE [LARGE SCALE GENOMIC DNA]</scope>
    <source>
        <strain evidence="4">B3</strain>
        <strain evidence="6">DSM 18796 / CECT 7217 / JCM 14584 / KCTC 4019 / B3</strain>
    </source>
</reference>
<dbReference type="Proteomes" id="UP000011645">
    <property type="component" value="Unassembled WGS sequence"/>
</dbReference>
<dbReference type="AlphaFoldDB" id="D8J5S4"/>
<gene>
    <name evidence="4" type="ordered locus">HacjB3_01685</name>
    <name evidence="5" type="ORF">C497_17632</name>
</gene>
<feature type="region of interest" description="Disordered" evidence="1">
    <location>
        <begin position="79"/>
        <end position="111"/>
    </location>
</feature>
<dbReference type="HOGENOM" id="CLU_1431599_0_0_2"/>
<feature type="domain" description="DUF7343" evidence="3">
    <location>
        <begin position="114"/>
        <end position="174"/>
    </location>
</feature>
<dbReference type="SUPFAM" id="SSF46785">
    <property type="entry name" value="Winged helix' DNA-binding domain"/>
    <property type="match status" value="1"/>
</dbReference>
<reference evidence="5 7" key="2">
    <citation type="journal article" date="2014" name="PLoS Genet.">
        <title>Phylogenetically driven sequencing of extremely halophilic archaea reveals strategies for static and dynamic osmo-response.</title>
        <authorList>
            <person name="Becker E.A."/>
            <person name="Seitzer P.M."/>
            <person name="Tritt A."/>
            <person name="Larsen D."/>
            <person name="Krusor M."/>
            <person name="Yao A.I."/>
            <person name="Wu D."/>
            <person name="Madern D."/>
            <person name="Eisen J.A."/>
            <person name="Darling A.E."/>
            <person name="Facciotti M.T."/>
        </authorList>
    </citation>
    <scope>NUCLEOTIDE SEQUENCE [LARGE SCALE GENOMIC DNA]</scope>
    <source>
        <strain evidence="5">B3</strain>
        <strain evidence="7">DSM 18796 / CECT 7217 / JCM 14584 / KCTC 4019 / B3</strain>
    </source>
</reference>
<feature type="compositionally biased region" description="Polar residues" evidence="1">
    <location>
        <begin position="91"/>
        <end position="101"/>
    </location>
</feature>
<dbReference type="InterPro" id="IPR055767">
    <property type="entry name" value="DUF7343"/>
</dbReference>
<evidence type="ECO:0000313" key="6">
    <source>
        <dbReference type="Proteomes" id="UP000000390"/>
    </source>
</evidence>
<evidence type="ECO:0000313" key="5">
    <source>
        <dbReference type="EMBL" id="ELY34224.1"/>
    </source>
</evidence>
<feature type="transmembrane region" description="Helical" evidence="2">
    <location>
        <begin position="32"/>
        <end position="50"/>
    </location>
</feature>
<evidence type="ECO:0000256" key="2">
    <source>
        <dbReference type="SAM" id="Phobius"/>
    </source>
</evidence>
<sequence length="189" mass="20816">MRPPTTTEIAVSMLVRYPSSDRFTRSRRTDEYRRRSVVGFWVAPVLMQFTPGVDCMLALVVGLFGGMLAGLTMSHMGGDEGTATLEDDRSGTTPMRSTDSTEPSEHSVEAADPILTDDERIVRLLISNGGRMKQSRIVDETGWSKAKVSRLLSSMEDEKRIAKRTLGRENVILLDTTDGPYASVGRSEG</sequence>
<organism evidence="4 6">
    <name type="scientific">Halalkalicoccus jeotgali (strain DSM 18796 / CECT 7217 / JCM 14584 / KCTC 4019 / B3)</name>
    <dbReference type="NCBI Taxonomy" id="795797"/>
    <lineage>
        <taxon>Archaea</taxon>
        <taxon>Methanobacteriati</taxon>
        <taxon>Methanobacteriota</taxon>
        <taxon>Stenosarchaea group</taxon>
        <taxon>Halobacteria</taxon>
        <taxon>Halobacteriales</taxon>
        <taxon>Halococcaceae</taxon>
        <taxon>Halalkalicoccus</taxon>
    </lineage>
</organism>
<keyword evidence="2" id="KW-0472">Membrane</keyword>
<name>D8J5S4_HALJB</name>
<accession>D8J5S4</accession>
<dbReference type="EMBL" id="AOHV01000042">
    <property type="protein sequence ID" value="ELY34224.1"/>
    <property type="molecule type" value="Genomic_DNA"/>
</dbReference>
<dbReference type="Proteomes" id="UP000000390">
    <property type="component" value="Chromosome"/>
</dbReference>
<evidence type="ECO:0000313" key="4">
    <source>
        <dbReference type="EMBL" id="ADJ13730.1"/>
    </source>
</evidence>
<dbReference type="STRING" id="795797.HacjB3_01685"/>
<dbReference type="KEGG" id="hje:HacjB3_01685"/>
<evidence type="ECO:0000256" key="1">
    <source>
        <dbReference type="SAM" id="MobiDB-lite"/>
    </source>
</evidence>
<keyword evidence="2" id="KW-0812">Transmembrane</keyword>